<comment type="caution">
    <text evidence="18">The sequence shown here is derived from an EMBL/GenBank/DDBJ whole genome shotgun (WGS) entry which is preliminary data.</text>
</comment>
<reference evidence="18 19" key="1">
    <citation type="journal article" date="2018" name="ISME J.">
        <title>Endosymbiont genomes yield clues of tubeworm success.</title>
        <authorList>
            <person name="Li Y."/>
            <person name="Liles M.R."/>
            <person name="Halanych K.M."/>
        </authorList>
    </citation>
    <scope>NUCLEOTIDE SEQUENCE [LARGE SCALE GENOMIC DNA]</scope>
    <source>
        <strain evidence="18">A1462</strain>
    </source>
</reference>
<dbReference type="GO" id="GO:0046872">
    <property type="term" value="F:metal ion binding"/>
    <property type="evidence" value="ECO:0007669"/>
    <property type="project" value="UniProtKB-KW"/>
</dbReference>
<dbReference type="EMBL" id="QFXE01000020">
    <property type="protein sequence ID" value="RDH83263.1"/>
    <property type="molecule type" value="Genomic_DNA"/>
</dbReference>
<evidence type="ECO:0000256" key="5">
    <source>
        <dbReference type="ARBA" id="ARBA00012266"/>
    </source>
</evidence>
<evidence type="ECO:0000256" key="10">
    <source>
        <dbReference type="ARBA" id="ARBA00022842"/>
    </source>
</evidence>
<dbReference type="UniPathway" id="UPA00035">
    <property type="reaction ID" value="UER00040"/>
</dbReference>
<comment type="pathway">
    <text evidence="2 15">Amino-acid biosynthesis; L-tryptophan biosynthesis; L-tryptophan from chorismate: step 1/5.</text>
</comment>
<keyword evidence="10 15" id="KW-0460">Magnesium</keyword>
<protein>
    <recommendedName>
        <fullName evidence="6 15">Anthranilate synthase component 1</fullName>
        <ecNumber evidence="5 15">4.1.3.27</ecNumber>
    </recommendedName>
</protein>
<dbReference type="GO" id="GO:0004049">
    <property type="term" value="F:anthranilate synthase activity"/>
    <property type="evidence" value="ECO:0007669"/>
    <property type="project" value="UniProtKB-EC"/>
</dbReference>
<dbReference type="PRINTS" id="PR00095">
    <property type="entry name" value="ANTSNTHASEI"/>
</dbReference>
<dbReference type="PANTHER" id="PTHR11236">
    <property type="entry name" value="AMINOBENZOATE/ANTHRANILATE SYNTHASE"/>
    <property type="match status" value="1"/>
</dbReference>
<dbReference type="Pfam" id="PF00425">
    <property type="entry name" value="Chorismate_bind"/>
    <property type="match status" value="1"/>
</dbReference>
<organism evidence="18 19">
    <name type="scientific">endosymbiont of Escarpia spicata</name>
    <dbReference type="NCBI Taxonomy" id="2200908"/>
    <lineage>
        <taxon>Bacteria</taxon>
        <taxon>Pseudomonadati</taxon>
        <taxon>Pseudomonadota</taxon>
        <taxon>Gammaproteobacteria</taxon>
        <taxon>sulfur-oxidizing symbionts</taxon>
    </lineage>
</organism>
<accession>A0A370DEI6</accession>
<keyword evidence="11 15" id="KW-0057">Aromatic amino acid biosynthesis</keyword>
<evidence type="ECO:0000256" key="1">
    <source>
        <dbReference type="ARBA" id="ARBA00001946"/>
    </source>
</evidence>
<proteinExistence type="inferred from homology"/>
<comment type="function">
    <text evidence="13 15">Part of a heterotetrameric complex that catalyzes the two-step biosynthesis of anthranilate, an intermediate in the biosynthesis of L-tryptophan. In the first step, the glutamine-binding beta subunit (TrpG) of anthranilate synthase (AS) provides the glutamine amidotransferase activity which generates ammonia as a substrate that, along with chorismate, is used in the second step, catalyzed by the large alpha subunit of AS (TrpE) to produce anthranilate. In the absence of TrpG, TrpE can synthesize anthranilate directly from chorismate and high concentrations of ammonia.</text>
</comment>
<keyword evidence="7 15" id="KW-0028">Amino-acid biosynthesis</keyword>
<dbReference type="InterPro" id="IPR005801">
    <property type="entry name" value="ADC_synthase"/>
</dbReference>
<dbReference type="InterPro" id="IPR005256">
    <property type="entry name" value="Anth_synth_I_PabB"/>
</dbReference>
<evidence type="ECO:0000256" key="13">
    <source>
        <dbReference type="ARBA" id="ARBA00025634"/>
    </source>
</evidence>
<name>A0A370DEI6_9GAMM</name>
<dbReference type="EC" id="4.1.3.27" evidence="5 15"/>
<comment type="similarity">
    <text evidence="3 15">Belongs to the anthranilate synthase component I family.</text>
</comment>
<evidence type="ECO:0000259" key="16">
    <source>
        <dbReference type="Pfam" id="PF00425"/>
    </source>
</evidence>
<evidence type="ECO:0000256" key="7">
    <source>
        <dbReference type="ARBA" id="ARBA00022605"/>
    </source>
</evidence>
<keyword evidence="19" id="KW-1185">Reference proteome</keyword>
<comment type="catalytic activity">
    <reaction evidence="14 15">
        <text>chorismate + L-glutamine = anthranilate + pyruvate + L-glutamate + H(+)</text>
        <dbReference type="Rhea" id="RHEA:21732"/>
        <dbReference type="ChEBI" id="CHEBI:15361"/>
        <dbReference type="ChEBI" id="CHEBI:15378"/>
        <dbReference type="ChEBI" id="CHEBI:16567"/>
        <dbReference type="ChEBI" id="CHEBI:29748"/>
        <dbReference type="ChEBI" id="CHEBI:29985"/>
        <dbReference type="ChEBI" id="CHEBI:58359"/>
        <dbReference type="EC" id="4.1.3.27"/>
    </reaction>
</comment>
<evidence type="ECO:0000259" key="17">
    <source>
        <dbReference type="Pfam" id="PF04715"/>
    </source>
</evidence>
<dbReference type="Gene3D" id="3.60.120.10">
    <property type="entry name" value="Anthranilate synthase"/>
    <property type="match status" value="1"/>
</dbReference>
<dbReference type="PANTHER" id="PTHR11236:SF48">
    <property type="entry name" value="ISOCHORISMATE SYNTHASE MENF"/>
    <property type="match status" value="1"/>
</dbReference>
<evidence type="ECO:0000256" key="14">
    <source>
        <dbReference type="ARBA" id="ARBA00047683"/>
    </source>
</evidence>
<keyword evidence="12 15" id="KW-0456">Lyase</keyword>
<evidence type="ECO:0000313" key="19">
    <source>
        <dbReference type="Proteomes" id="UP000254771"/>
    </source>
</evidence>
<gene>
    <name evidence="15" type="primary">trpE</name>
    <name evidence="18" type="ORF">DIZ78_14800</name>
</gene>
<dbReference type="GO" id="GO:0000162">
    <property type="term" value="P:L-tryptophan biosynthetic process"/>
    <property type="evidence" value="ECO:0007669"/>
    <property type="project" value="UniProtKB-UniPathway"/>
</dbReference>
<dbReference type="Proteomes" id="UP000254771">
    <property type="component" value="Unassembled WGS sequence"/>
</dbReference>
<dbReference type="InterPro" id="IPR015890">
    <property type="entry name" value="Chorismate_C"/>
</dbReference>
<dbReference type="AlphaFoldDB" id="A0A370DEI6"/>
<dbReference type="SUPFAM" id="SSF56322">
    <property type="entry name" value="ADC synthase"/>
    <property type="match status" value="1"/>
</dbReference>
<evidence type="ECO:0000256" key="3">
    <source>
        <dbReference type="ARBA" id="ARBA00009562"/>
    </source>
</evidence>
<evidence type="ECO:0000256" key="15">
    <source>
        <dbReference type="RuleBase" id="RU364045"/>
    </source>
</evidence>
<feature type="domain" description="Anthranilate synthase component I N-terminal" evidence="17">
    <location>
        <begin position="26"/>
        <end position="169"/>
    </location>
</feature>
<evidence type="ECO:0000256" key="12">
    <source>
        <dbReference type="ARBA" id="ARBA00023239"/>
    </source>
</evidence>
<sequence length="499" mass="55005">MTPQEFDALAAQGFNRIPVVCEVLADLDTPLSVYLKLADAPYTYLFESVQGGEKWGRYSIIGLPSQTLVRVMGHRIEVEREGEVIESVEVSDPLAWIEQFQGRYKAAELEGLPRFNGGLVGYFGYDIIRYIEPRLGECPNPDLLETPDILLMVSDEVVVFDNLSGRMYLIVHVDPSAGGTLESAQRRIRELILAMQQEAPRGGCETGREISESDFVSGFTESGFKSAVDRVKEYILEGDCMQTVISQRLSIPFQAPPLDLYRALRGLNPSPYMYFLNLGDFHIVGSSPEILTRLEDGVVTVRPIAGTRRRGYTEEEDRALEAELLADPKELAEHLMLIDLGRNDTGRVAKIGSVELTDKMIVEHYSHVMHIVSNVTGDLRDGMTAIDVLRATFPAGTVSGAPKIRAMEIIDELEPVKRGVYSGAVGYLSWNGNMDTAIAIRTAVIKDKTLHIQAGAGVVADSIPELEWKETMNKGRAVFRAVALAEAGLDRHACAEEGA</sequence>
<evidence type="ECO:0000256" key="11">
    <source>
        <dbReference type="ARBA" id="ARBA00023141"/>
    </source>
</evidence>
<feature type="domain" description="Chorismate-utilising enzyme C-terminal" evidence="16">
    <location>
        <begin position="222"/>
        <end position="474"/>
    </location>
</feature>
<dbReference type="Pfam" id="PF04715">
    <property type="entry name" value="Anth_synt_I_N"/>
    <property type="match status" value="1"/>
</dbReference>
<dbReference type="InterPro" id="IPR006805">
    <property type="entry name" value="Anth_synth_I_N"/>
</dbReference>
<evidence type="ECO:0000313" key="18">
    <source>
        <dbReference type="EMBL" id="RDH83263.1"/>
    </source>
</evidence>
<evidence type="ECO:0000256" key="4">
    <source>
        <dbReference type="ARBA" id="ARBA00011575"/>
    </source>
</evidence>
<evidence type="ECO:0000256" key="8">
    <source>
        <dbReference type="ARBA" id="ARBA00022723"/>
    </source>
</evidence>
<evidence type="ECO:0000256" key="9">
    <source>
        <dbReference type="ARBA" id="ARBA00022822"/>
    </source>
</evidence>
<dbReference type="NCBIfam" id="TIGR00564">
    <property type="entry name" value="trpE_most"/>
    <property type="match status" value="1"/>
</dbReference>
<evidence type="ECO:0000256" key="6">
    <source>
        <dbReference type="ARBA" id="ARBA00020653"/>
    </source>
</evidence>
<comment type="cofactor">
    <cofactor evidence="1 15">
        <name>Mg(2+)</name>
        <dbReference type="ChEBI" id="CHEBI:18420"/>
    </cofactor>
</comment>
<keyword evidence="8 15" id="KW-0479">Metal-binding</keyword>
<dbReference type="InterPro" id="IPR019999">
    <property type="entry name" value="Anth_synth_I-like"/>
</dbReference>
<evidence type="ECO:0000256" key="2">
    <source>
        <dbReference type="ARBA" id="ARBA00004873"/>
    </source>
</evidence>
<keyword evidence="9 15" id="KW-0822">Tryptophan biosynthesis</keyword>
<comment type="subunit">
    <text evidence="4 15">Heterotetramer consisting of two non-identical subunits: a beta subunit (TrpG) and a large alpha subunit (TrpE).</text>
</comment>